<reference evidence="8 9" key="1">
    <citation type="journal article" date="2016" name="Sci. Rep.">
        <title>The genome sequence of the outbreeding globe artichoke constructed de novo incorporating a phase-aware low-pass sequencing strategy of F1 progeny.</title>
        <authorList>
            <person name="Scaglione D."/>
            <person name="Reyes-Chin-Wo S."/>
            <person name="Acquadro A."/>
            <person name="Froenicke L."/>
            <person name="Portis E."/>
            <person name="Beitel C."/>
            <person name="Tirone M."/>
            <person name="Mauro R."/>
            <person name="Lo Monaco A."/>
            <person name="Mauromicale G."/>
            <person name="Faccioli P."/>
            <person name="Cattivelli L."/>
            <person name="Rieseberg L."/>
            <person name="Michelmore R."/>
            <person name="Lanteri S."/>
        </authorList>
    </citation>
    <scope>NUCLEOTIDE SEQUENCE [LARGE SCALE GENOMIC DNA]</scope>
    <source>
        <strain evidence="8">2C</strain>
    </source>
</reference>
<accession>A0A103XVW3</accession>
<evidence type="ECO:0000256" key="3">
    <source>
        <dbReference type="ARBA" id="ARBA00022679"/>
    </source>
</evidence>
<dbReference type="EMBL" id="LEKV01003817">
    <property type="protein sequence ID" value="KVH97850.1"/>
    <property type="molecule type" value="Genomic_DNA"/>
</dbReference>
<dbReference type="Gramene" id="KVH97850">
    <property type="protein sequence ID" value="KVH97850"/>
    <property type="gene ID" value="Ccrd_000053"/>
</dbReference>
<dbReference type="Pfam" id="PF00201">
    <property type="entry name" value="UDPGT"/>
    <property type="match status" value="1"/>
</dbReference>
<dbReference type="PROSITE" id="PS00375">
    <property type="entry name" value="UDPGT"/>
    <property type="match status" value="1"/>
</dbReference>
<feature type="domain" description="Glycosyltransferase N-terminal" evidence="7">
    <location>
        <begin position="12"/>
        <end position="236"/>
    </location>
</feature>
<dbReference type="InterPro" id="IPR058980">
    <property type="entry name" value="Glyco_transf_N"/>
</dbReference>
<dbReference type="AlphaFoldDB" id="A0A103XVW3"/>
<feature type="compositionally biased region" description="Gly residues" evidence="6">
    <location>
        <begin position="499"/>
        <end position="510"/>
    </location>
</feature>
<evidence type="ECO:0000256" key="5">
    <source>
        <dbReference type="RuleBase" id="RU362057"/>
    </source>
</evidence>
<comment type="similarity">
    <text evidence="1 4">Belongs to the UDP-glycosyltransferase family.</text>
</comment>
<comment type="caution">
    <text evidence="8">The sequence shown here is derived from an EMBL/GenBank/DDBJ whole genome shotgun (WGS) entry which is preliminary data.</text>
</comment>
<name>A0A103XVW3_CYNCS</name>
<evidence type="ECO:0000256" key="1">
    <source>
        <dbReference type="ARBA" id="ARBA00009995"/>
    </source>
</evidence>
<evidence type="ECO:0000259" key="7">
    <source>
        <dbReference type="Pfam" id="PF26168"/>
    </source>
</evidence>
<dbReference type="PANTHER" id="PTHR48044">
    <property type="entry name" value="GLYCOSYLTRANSFERASE"/>
    <property type="match status" value="1"/>
</dbReference>
<dbReference type="SUPFAM" id="SSF53756">
    <property type="entry name" value="UDP-Glycosyltransferase/glycogen phosphorylase"/>
    <property type="match status" value="1"/>
</dbReference>
<keyword evidence="2 4" id="KW-0328">Glycosyltransferase</keyword>
<evidence type="ECO:0000313" key="8">
    <source>
        <dbReference type="EMBL" id="KVH97850.1"/>
    </source>
</evidence>
<dbReference type="OMA" id="YYRDYEL"/>
<dbReference type="CDD" id="cd03784">
    <property type="entry name" value="GT1_Gtf-like"/>
    <property type="match status" value="1"/>
</dbReference>
<keyword evidence="9" id="KW-1185">Reference proteome</keyword>
<dbReference type="PANTHER" id="PTHR48044:SF29">
    <property type="entry name" value="GLYCOSYLTRANSFERASE"/>
    <property type="match status" value="1"/>
</dbReference>
<dbReference type="InterPro" id="IPR035595">
    <property type="entry name" value="UDP_glycos_trans_CS"/>
</dbReference>
<dbReference type="Proteomes" id="UP000243975">
    <property type="component" value="Unassembled WGS sequence"/>
</dbReference>
<dbReference type="EC" id="2.4.1.-" evidence="5"/>
<dbReference type="InterPro" id="IPR002213">
    <property type="entry name" value="UDP_glucos_trans"/>
</dbReference>
<dbReference type="Pfam" id="PF26168">
    <property type="entry name" value="Glyco_transf_N"/>
    <property type="match status" value="1"/>
</dbReference>
<dbReference type="OrthoDB" id="5835829at2759"/>
<sequence>MMNIHGRKQNLLMFPWLGHGHISPFLELSKKLSNTNLFNIHLCSTPANLESIKKTLGNNSEIRLIDLHLPPLPELPPHLHTTNGLPLYLMPSLKQAFDMASPTFSRILNTLKPDLLIYDLIQPWAAAAAAAIGIPSVVFITTSTTMAATMFHLYLHSSTGVEFPFSSIYFRSYECVHISEILESSANNRKDKDRVMECVDRSSSIVLVKSFKEVEGKYGDYLSLLTGKKVVPVGPLVVDPFLDTKQNSTIQWLDTKATGSTVFVSFGSEYFLSSADIEEIAYGLEMSKVNFIWVLRFPKGERNIRVEEALPLGFLEKVRNRGLVVEGWAPQTKILGHKSVGGFVSHCGWSSVMEAMKFGVPIIAMPMHLDQPVNARLVTEVGVGVEVVREADGRLRREKVAAVVRRVVVSKLGEGVRKKAKKMSGDLRVKGEKEIDGVVEELLQLCGGGGGGGGGDGCGIGGISGGGVEKKKSGGFAIDGVVELLQLCGGSGGGGGDGSGGVVGGGGGSGSFAVESEV</sequence>
<evidence type="ECO:0000256" key="4">
    <source>
        <dbReference type="RuleBase" id="RU003718"/>
    </source>
</evidence>
<evidence type="ECO:0000313" key="9">
    <source>
        <dbReference type="Proteomes" id="UP000243975"/>
    </source>
</evidence>
<feature type="region of interest" description="Disordered" evidence="6">
    <location>
        <begin position="499"/>
        <end position="518"/>
    </location>
</feature>
<gene>
    <name evidence="8" type="ORF">Ccrd_000053</name>
</gene>
<proteinExistence type="inferred from homology"/>
<dbReference type="FunFam" id="3.40.50.2000:FF:000060">
    <property type="entry name" value="Glycosyltransferase"/>
    <property type="match status" value="1"/>
</dbReference>
<dbReference type="GO" id="GO:0016138">
    <property type="term" value="P:glycoside biosynthetic process"/>
    <property type="evidence" value="ECO:0007669"/>
    <property type="project" value="UniProtKB-ARBA"/>
</dbReference>
<organism evidence="8 9">
    <name type="scientific">Cynara cardunculus var. scolymus</name>
    <name type="common">Globe artichoke</name>
    <name type="synonym">Cynara scolymus</name>
    <dbReference type="NCBI Taxonomy" id="59895"/>
    <lineage>
        <taxon>Eukaryota</taxon>
        <taxon>Viridiplantae</taxon>
        <taxon>Streptophyta</taxon>
        <taxon>Embryophyta</taxon>
        <taxon>Tracheophyta</taxon>
        <taxon>Spermatophyta</taxon>
        <taxon>Magnoliopsida</taxon>
        <taxon>eudicotyledons</taxon>
        <taxon>Gunneridae</taxon>
        <taxon>Pentapetalae</taxon>
        <taxon>asterids</taxon>
        <taxon>campanulids</taxon>
        <taxon>Asterales</taxon>
        <taxon>Asteraceae</taxon>
        <taxon>Carduoideae</taxon>
        <taxon>Cardueae</taxon>
        <taxon>Carduinae</taxon>
        <taxon>Cynara</taxon>
    </lineage>
</organism>
<protein>
    <recommendedName>
        <fullName evidence="5">Glycosyltransferase</fullName>
        <ecNumber evidence="5">2.4.1.-</ecNumber>
    </recommendedName>
</protein>
<dbReference type="GO" id="GO:0008194">
    <property type="term" value="F:UDP-glycosyltransferase activity"/>
    <property type="evidence" value="ECO:0007669"/>
    <property type="project" value="InterPro"/>
</dbReference>
<keyword evidence="3 4" id="KW-0808">Transferase</keyword>
<evidence type="ECO:0000256" key="2">
    <source>
        <dbReference type="ARBA" id="ARBA00022676"/>
    </source>
</evidence>
<dbReference type="Gene3D" id="3.40.50.2000">
    <property type="entry name" value="Glycogen Phosphorylase B"/>
    <property type="match status" value="2"/>
</dbReference>
<evidence type="ECO:0000256" key="6">
    <source>
        <dbReference type="SAM" id="MobiDB-lite"/>
    </source>
</evidence>